<reference evidence="2 3" key="1">
    <citation type="journal article" date="2012" name="Stand. Genomic Sci.">
        <title>Complete genome sequence of Pyrobaculum oguniense.</title>
        <authorList>
            <person name="Bernick D.L."/>
            <person name="Karplus K."/>
            <person name="Lui L.M."/>
            <person name="Coker J.K."/>
            <person name="Murphy J.N."/>
            <person name="Chan P.P."/>
            <person name="Cozen A.E."/>
            <person name="Lowe T.M."/>
        </authorList>
    </citation>
    <scope>NUCLEOTIDE SEQUENCE [LARGE SCALE GENOMIC DNA]</scope>
    <source>
        <strain evidence="2 3">TE7</strain>
    </source>
</reference>
<proteinExistence type="predicted"/>
<dbReference type="STRING" id="698757.Pogu_1816"/>
<evidence type="ECO:0000313" key="3">
    <source>
        <dbReference type="Proteomes" id="UP000009062"/>
    </source>
</evidence>
<keyword evidence="1" id="KW-1133">Transmembrane helix</keyword>
<name>H6Q9H5_PYROT</name>
<feature type="transmembrane region" description="Helical" evidence="1">
    <location>
        <begin position="88"/>
        <end position="112"/>
    </location>
</feature>
<keyword evidence="1" id="KW-0472">Membrane</keyword>
<feature type="transmembrane region" description="Helical" evidence="1">
    <location>
        <begin position="217"/>
        <end position="239"/>
    </location>
</feature>
<accession>H6Q9H5</accession>
<evidence type="ECO:0008006" key="4">
    <source>
        <dbReference type="Google" id="ProtNLM"/>
    </source>
</evidence>
<protein>
    <recommendedName>
        <fullName evidence="4">ABC-2 family transporter protein</fullName>
    </recommendedName>
</protein>
<dbReference type="EMBL" id="CP003316">
    <property type="protein sequence ID" value="AFA39843.1"/>
    <property type="molecule type" value="Genomic_DNA"/>
</dbReference>
<feature type="transmembrane region" description="Helical" evidence="1">
    <location>
        <begin position="50"/>
        <end position="68"/>
    </location>
</feature>
<organism evidence="2 3">
    <name type="scientific">Pyrobaculum oguniense (strain DSM 13380 / JCM 10595 / TE7)</name>
    <dbReference type="NCBI Taxonomy" id="698757"/>
    <lineage>
        <taxon>Archaea</taxon>
        <taxon>Thermoproteota</taxon>
        <taxon>Thermoprotei</taxon>
        <taxon>Thermoproteales</taxon>
        <taxon>Thermoproteaceae</taxon>
        <taxon>Pyrobaculum</taxon>
    </lineage>
</organism>
<dbReference type="Proteomes" id="UP000009062">
    <property type="component" value="Chromosome"/>
</dbReference>
<feature type="transmembrane region" description="Helical" evidence="1">
    <location>
        <begin position="175"/>
        <end position="197"/>
    </location>
</feature>
<keyword evidence="1" id="KW-0812">Transmembrane</keyword>
<gene>
    <name evidence="2" type="ordered locus">Pogu_1816</name>
</gene>
<feature type="transmembrane region" description="Helical" evidence="1">
    <location>
        <begin position="20"/>
        <end position="43"/>
    </location>
</feature>
<keyword evidence="3" id="KW-1185">Reference proteome</keyword>
<dbReference type="AlphaFoldDB" id="H6Q9H5"/>
<evidence type="ECO:0000256" key="1">
    <source>
        <dbReference type="SAM" id="Phobius"/>
    </source>
</evidence>
<dbReference type="HOGENOM" id="CLU_1118245_0_0_2"/>
<feature type="transmembrane region" description="Helical" evidence="1">
    <location>
        <begin position="119"/>
        <end position="140"/>
    </location>
</feature>
<evidence type="ECO:0000313" key="2">
    <source>
        <dbReference type="EMBL" id="AFA39843.1"/>
    </source>
</evidence>
<dbReference type="KEGG" id="pog:Pogu_1816"/>
<feature type="transmembrane region" description="Helical" evidence="1">
    <location>
        <begin position="146"/>
        <end position="168"/>
    </location>
</feature>
<sequence length="248" mass="25501">MLRNIVLSTLRRDVYTKPVAALLAVGWAASVALASLGSTFAAVVTAINMLSLISSLVAMVGSAIFTAGDREGLLEVYLSGGGRPRYAAARLVANAVVSALLALAVSAPYVAVRQIAAPLAAALLASVPSSIVGTVLGLAYSNRAALAAVVVWAALALLYDVVVAFLSLILPLGDVAILAIQLANFLKLPSILATTAVDPYLLTLGPLGDFITAHWGLGLAQAAVGSVYAAWLIALVLFYTDTARRMDL</sequence>
<dbReference type="eggNOG" id="arCOG07027">
    <property type="taxonomic scope" value="Archaea"/>
</dbReference>